<name>A0A6M5YYP7_9BACT</name>
<keyword evidence="3" id="KW-1185">Reference proteome</keyword>
<proteinExistence type="predicted"/>
<dbReference type="EMBL" id="CP053452">
    <property type="protein sequence ID" value="QJW98576.1"/>
    <property type="molecule type" value="Genomic_DNA"/>
</dbReference>
<gene>
    <name evidence="2" type="ORF">FTUN_6171</name>
</gene>
<accession>A0A6M5YYP7</accession>
<dbReference type="KEGG" id="ftj:FTUN_6171"/>
<feature type="chain" id="PRO_5026651122" evidence="1">
    <location>
        <begin position="26"/>
        <end position="119"/>
    </location>
</feature>
<protein>
    <submittedName>
        <fullName evidence="2">Uncharacterized protein</fullName>
    </submittedName>
</protein>
<feature type="signal peptide" evidence="1">
    <location>
        <begin position="1"/>
        <end position="25"/>
    </location>
</feature>
<evidence type="ECO:0000256" key="1">
    <source>
        <dbReference type="SAM" id="SignalP"/>
    </source>
</evidence>
<evidence type="ECO:0000313" key="3">
    <source>
        <dbReference type="Proteomes" id="UP000503447"/>
    </source>
</evidence>
<dbReference type="Proteomes" id="UP000503447">
    <property type="component" value="Chromosome"/>
</dbReference>
<sequence>MVRNSFFAAVAAALVALLTPTGARAWGAAHVGYTHAGPNGVYHYGATAARGPYGAYSGSHAGAYGAGGASYHAGSASGYHSNTGSGGAYHYNTASGGAYHYGTTPSYGYGYSSGVYRGW</sequence>
<keyword evidence="1" id="KW-0732">Signal</keyword>
<dbReference type="RefSeq" id="WP_171473720.1">
    <property type="nucleotide sequence ID" value="NZ_CP053452.2"/>
</dbReference>
<reference evidence="3" key="1">
    <citation type="submission" date="2020-05" db="EMBL/GenBank/DDBJ databases">
        <title>Frigoriglobus tundricola gen. nov., sp. nov., a psychrotolerant cellulolytic planctomycete of the family Gemmataceae with two divergent copies of 16S rRNA gene.</title>
        <authorList>
            <person name="Kulichevskaya I.S."/>
            <person name="Ivanova A.A."/>
            <person name="Naumoff D.G."/>
            <person name="Beletsky A.V."/>
            <person name="Rijpstra W.I.C."/>
            <person name="Sinninghe Damste J.S."/>
            <person name="Mardanov A.V."/>
            <person name="Ravin N.V."/>
            <person name="Dedysh S.N."/>
        </authorList>
    </citation>
    <scope>NUCLEOTIDE SEQUENCE [LARGE SCALE GENOMIC DNA]</scope>
    <source>
        <strain evidence="3">PL17</strain>
    </source>
</reference>
<dbReference type="AlphaFoldDB" id="A0A6M5YYP7"/>
<organism evidence="2 3">
    <name type="scientific">Frigoriglobus tundricola</name>
    <dbReference type="NCBI Taxonomy" id="2774151"/>
    <lineage>
        <taxon>Bacteria</taxon>
        <taxon>Pseudomonadati</taxon>
        <taxon>Planctomycetota</taxon>
        <taxon>Planctomycetia</taxon>
        <taxon>Gemmatales</taxon>
        <taxon>Gemmataceae</taxon>
        <taxon>Frigoriglobus</taxon>
    </lineage>
</organism>
<evidence type="ECO:0000313" key="2">
    <source>
        <dbReference type="EMBL" id="QJW98576.1"/>
    </source>
</evidence>